<name>A0ACB0IZ00_TRIPR</name>
<evidence type="ECO:0000313" key="1">
    <source>
        <dbReference type="EMBL" id="CAJ2637063.1"/>
    </source>
</evidence>
<accession>A0ACB0IZ00</accession>
<gene>
    <name evidence="1" type="ORF">MILVUS5_LOCUS7464</name>
</gene>
<reference evidence="1" key="1">
    <citation type="submission" date="2023-10" db="EMBL/GenBank/DDBJ databases">
        <authorList>
            <person name="Rodriguez Cubillos JULIANA M."/>
            <person name="De Vega J."/>
        </authorList>
    </citation>
    <scope>NUCLEOTIDE SEQUENCE</scope>
</reference>
<dbReference type="Proteomes" id="UP001177021">
    <property type="component" value="Unassembled WGS sequence"/>
</dbReference>
<proteinExistence type="predicted"/>
<evidence type="ECO:0000313" key="2">
    <source>
        <dbReference type="Proteomes" id="UP001177021"/>
    </source>
</evidence>
<protein>
    <submittedName>
        <fullName evidence="1">Uncharacterized protein</fullName>
    </submittedName>
</protein>
<keyword evidence="2" id="KW-1185">Reference proteome</keyword>
<dbReference type="EMBL" id="CASHSV030000013">
    <property type="protein sequence ID" value="CAJ2637063.1"/>
    <property type="molecule type" value="Genomic_DNA"/>
</dbReference>
<organism evidence="1 2">
    <name type="scientific">Trifolium pratense</name>
    <name type="common">Red clover</name>
    <dbReference type="NCBI Taxonomy" id="57577"/>
    <lineage>
        <taxon>Eukaryota</taxon>
        <taxon>Viridiplantae</taxon>
        <taxon>Streptophyta</taxon>
        <taxon>Embryophyta</taxon>
        <taxon>Tracheophyta</taxon>
        <taxon>Spermatophyta</taxon>
        <taxon>Magnoliopsida</taxon>
        <taxon>eudicotyledons</taxon>
        <taxon>Gunneridae</taxon>
        <taxon>Pentapetalae</taxon>
        <taxon>rosids</taxon>
        <taxon>fabids</taxon>
        <taxon>Fabales</taxon>
        <taxon>Fabaceae</taxon>
        <taxon>Papilionoideae</taxon>
        <taxon>50 kb inversion clade</taxon>
        <taxon>NPAAA clade</taxon>
        <taxon>Hologalegina</taxon>
        <taxon>IRL clade</taxon>
        <taxon>Trifolieae</taxon>
        <taxon>Trifolium</taxon>
    </lineage>
</organism>
<sequence length="626" mass="70992">MGWDPCMCCCYTSSSDTFPIPKQSKLKWQIFSYKQLAKATNYFDQGRVLDRKGFATIYYGKLKNGREIAVQTFNEDKCNILKQFINENIILNYMPHKNLVTIYGCATYQKEFLLVHEYMSNGTLAAHIDGQISERKTTLTWLNRLDIAIDIANALDYLHYHGIVHRNVKSNNIFLDIDFCAKLANLHQSKKLDVEATRDTRDLIGTAGYIDPELVSKGLLGVKNDVYSFGVVLCELVSSKLGKYYIQNEEETLGSLLCTKVENKTLVELLDPRLGFQSDIKINKMMTDMAELAFWCLQCPQNLRPDMEQVLEALNGIKQGRYEINPIKAFKTFHHAELERATNHFDTFLGQGGFGKVYYGKLQDGREVAIKRFHEETDKTVGQFMKEIDILSHLHHQNLVLLYGCSSRHSNKHMLVYEYIANGTLSQHLHGSSSSKLSWLTRLNIAIETSKALVYLHDSGIIHRDIKGSNILLDDNFTVKVADFGLSRFLPEYVTHVSTLPVGTQAYIDPDYFETGRVSEKSDVYSFGVILFELISSKPASLMQGTERVTLAQFAMSKILNKELDSLVCRSLSISFSPNLVETITAVAELAFQCVQCPKELRPTMKQVLETLEGISKGTWGFNQIT</sequence>
<comment type="caution">
    <text evidence="1">The sequence shown here is derived from an EMBL/GenBank/DDBJ whole genome shotgun (WGS) entry which is preliminary data.</text>
</comment>